<organism evidence="1">
    <name type="scientific">mine drainage metagenome</name>
    <dbReference type="NCBI Taxonomy" id="410659"/>
    <lineage>
        <taxon>unclassified sequences</taxon>
        <taxon>metagenomes</taxon>
        <taxon>ecological metagenomes</taxon>
    </lineage>
</organism>
<sequence length="69" mass="7896">MVSEASLFFPELGGLECVLTDWVDLDIDVHFRRVELMNSPMANEAVTFFFHQNFSISHQDIGDTAMYLP</sequence>
<evidence type="ECO:0000313" key="1">
    <source>
        <dbReference type="EMBL" id="EQD78783.1"/>
    </source>
</evidence>
<feature type="non-terminal residue" evidence="1">
    <location>
        <position position="69"/>
    </location>
</feature>
<reference evidence="1" key="1">
    <citation type="submission" date="2013-08" db="EMBL/GenBank/DDBJ databases">
        <authorList>
            <person name="Mendez C."/>
            <person name="Richter M."/>
            <person name="Ferrer M."/>
            <person name="Sanchez J."/>
        </authorList>
    </citation>
    <scope>NUCLEOTIDE SEQUENCE</scope>
</reference>
<reference evidence="1" key="2">
    <citation type="journal article" date="2014" name="ISME J.">
        <title>Microbial stratification in low pH oxic and suboxic macroscopic growths along an acid mine drainage.</title>
        <authorList>
            <person name="Mendez-Garcia C."/>
            <person name="Mesa V."/>
            <person name="Sprenger R.R."/>
            <person name="Richter M."/>
            <person name="Diez M.S."/>
            <person name="Solano J."/>
            <person name="Bargiela R."/>
            <person name="Golyshina O.V."/>
            <person name="Manteca A."/>
            <person name="Ramos J.L."/>
            <person name="Gallego J.R."/>
            <person name="Llorente I."/>
            <person name="Martins Dos Santos V.A."/>
            <person name="Jensen O.N."/>
            <person name="Pelaez A.I."/>
            <person name="Sanchez J."/>
            <person name="Ferrer M."/>
        </authorList>
    </citation>
    <scope>NUCLEOTIDE SEQUENCE</scope>
</reference>
<protein>
    <submittedName>
        <fullName evidence="1">Uncharacterized protein</fullName>
    </submittedName>
</protein>
<dbReference type="AlphaFoldDB" id="T1CBS6"/>
<proteinExistence type="predicted"/>
<gene>
    <name evidence="1" type="ORF">B1A_02084</name>
</gene>
<dbReference type="EMBL" id="AUZX01001558">
    <property type="protein sequence ID" value="EQD78783.1"/>
    <property type="molecule type" value="Genomic_DNA"/>
</dbReference>
<comment type="caution">
    <text evidence="1">The sequence shown here is derived from an EMBL/GenBank/DDBJ whole genome shotgun (WGS) entry which is preliminary data.</text>
</comment>
<name>T1CBS6_9ZZZZ</name>
<accession>T1CBS6</accession>